<protein>
    <submittedName>
        <fullName evidence="1">Uncharacterized protein</fullName>
    </submittedName>
</protein>
<comment type="caution">
    <text evidence="1">The sequence shown here is derived from an EMBL/GenBank/DDBJ whole genome shotgun (WGS) entry which is preliminary data.</text>
</comment>
<organism evidence="1 2">
    <name type="scientific">Actinoplanes sichuanensis</name>
    <dbReference type="NCBI Taxonomy" id="512349"/>
    <lineage>
        <taxon>Bacteria</taxon>
        <taxon>Bacillati</taxon>
        <taxon>Actinomycetota</taxon>
        <taxon>Actinomycetes</taxon>
        <taxon>Micromonosporales</taxon>
        <taxon>Micromonosporaceae</taxon>
        <taxon>Actinoplanes</taxon>
    </lineage>
</organism>
<evidence type="ECO:0000313" key="1">
    <source>
        <dbReference type="EMBL" id="MFD1366216.1"/>
    </source>
</evidence>
<dbReference type="EMBL" id="JBHTMK010000016">
    <property type="protein sequence ID" value="MFD1366216.1"/>
    <property type="molecule type" value="Genomic_DNA"/>
</dbReference>
<keyword evidence="2" id="KW-1185">Reference proteome</keyword>
<reference evidence="2" key="1">
    <citation type="journal article" date="2019" name="Int. J. Syst. Evol. Microbiol.">
        <title>The Global Catalogue of Microorganisms (GCM) 10K type strain sequencing project: providing services to taxonomists for standard genome sequencing and annotation.</title>
        <authorList>
            <consortium name="The Broad Institute Genomics Platform"/>
            <consortium name="The Broad Institute Genome Sequencing Center for Infectious Disease"/>
            <person name="Wu L."/>
            <person name="Ma J."/>
        </authorList>
    </citation>
    <scope>NUCLEOTIDE SEQUENCE [LARGE SCALE GENOMIC DNA]</scope>
    <source>
        <strain evidence="2">CCM 7526</strain>
    </source>
</reference>
<sequence>MSGVEPTEQVKAWVQAIADRDHGGNRAAAIVAILTAAYESEQAPDNLWAYQEARMRHGPQVRPRK</sequence>
<gene>
    <name evidence="1" type="ORF">ACFQ5G_12750</name>
</gene>
<dbReference type="Proteomes" id="UP001597183">
    <property type="component" value="Unassembled WGS sequence"/>
</dbReference>
<evidence type="ECO:0000313" key="2">
    <source>
        <dbReference type="Proteomes" id="UP001597183"/>
    </source>
</evidence>
<proteinExistence type="predicted"/>
<accession>A0ABW4A6P4</accession>
<dbReference type="RefSeq" id="WP_317786502.1">
    <property type="nucleotide sequence ID" value="NZ_AP028461.1"/>
</dbReference>
<name>A0ABW4A6P4_9ACTN</name>